<evidence type="ECO:0000259" key="1">
    <source>
        <dbReference type="Pfam" id="PF25787"/>
    </source>
</evidence>
<protein>
    <recommendedName>
        <fullName evidence="1">Sleeping Beauty transposase HTH domain-containing protein</fullName>
    </recommendedName>
</protein>
<dbReference type="InterPro" id="IPR036388">
    <property type="entry name" value="WH-like_DNA-bd_sf"/>
</dbReference>
<keyword evidence="3" id="KW-1185">Reference proteome</keyword>
<feature type="domain" description="Sleeping Beauty transposase HTH" evidence="1">
    <location>
        <begin position="1"/>
        <end position="52"/>
    </location>
</feature>
<dbReference type="AlphaFoldDB" id="A0A8C5MXN4"/>
<dbReference type="GeneTree" id="ENSGT00970000193948"/>
<dbReference type="Pfam" id="PF25787">
    <property type="entry name" value="HTH_SB"/>
    <property type="match status" value="1"/>
</dbReference>
<accession>A0A8C5MXN4</accession>
<sequence>MAKTKELSKDVRDKLVDLHKAGMGFKTIAKQLGETMTTIGAIIRKWKKHKITVNLSRSGASCKISPCGVSMITRTVSNQPRTTREDLVNDLMAAGTIVPKKTIGNTTNSHDAQLLIRLAEPHGKSIFKTSGGTWLLSLGLETHWWELYYCAALSYTCTAQICIGAPEQMDFFWIKKGRLSCNRDHNLPDGSKPANFGWEHGQRRDMAVIQFVSLTTSRLQKGVCPSSVHAHQDERLPGRVANQSSVSTCIWAYNTLILTISAPQAPWPPINR</sequence>
<dbReference type="InterPro" id="IPR009057">
    <property type="entry name" value="Homeodomain-like_sf"/>
</dbReference>
<proteinExistence type="predicted"/>
<dbReference type="Gene3D" id="1.10.10.10">
    <property type="entry name" value="Winged helix-like DNA-binding domain superfamily/Winged helix DNA-binding domain"/>
    <property type="match status" value="1"/>
</dbReference>
<dbReference type="SUPFAM" id="SSF46689">
    <property type="entry name" value="Homeodomain-like"/>
    <property type="match status" value="1"/>
</dbReference>
<reference evidence="2" key="2">
    <citation type="submission" date="2025-09" db="UniProtKB">
        <authorList>
            <consortium name="Ensembl"/>
        </authorList>
    </citation>
    <scope>IDENTIFICATION</scope>
</reference>
<evidence type="ECO:0000313" key="3">
    <source>
        <dbReference type="Proteomes" id="UP000694569"/>
    </source>
</evidence>
<evidence type="ECO:0000313" key="2">
    <source>
        <dbReference type="Ensembl" id="ENSLLEP00000019303.1"/>
    </source>
</evidence>
<organism evidence="2 3">
    <name type="scientific">Leptobrachium leishanense</name>
    <name type="common">Leishan spiny toad</name>
    <dbReference type="NCBI Taxonomy" id="445787"/>
    <lineage>
        <taxon>Eukaryota</taxon>
        <taxon>Metazoa</taxon>
        <taxon>Chordata</taxon>
        <taxon>Craniata</taxon>
        <taxon>Vertebrata</taxon>
        <taxon>Euteleostomi</taxon>
        <taxon>Amphibia</taxon>
        <taxon>Batrachia</taxon>
        <taxon>Anura</taxon>
        <taxon>Pelobatoidea</taxon>
        <taxon>Megophryidae</taxon>
        <taxon>Leptobrachium</taxon>
    </lineage>
</organism>
<name>A0A8C5MXN4_9ANUR</name>
<dbReference type="Proteomes" id="UP000694569">
    <property type="component" value="Unplaced"/>
</dbReference>
<reference evidence="2" key="1">
    <citation type="submission" date="2025-08" db="UniProtKB">
        <authorList>
            <consortium name="Ensembl"/>
        </authorList>
    </citation>
    <scope>IDENTIFICATION</scope>
</reference>
<dbReference type="Ensembl" id="ENSLLET00000020066.1">
    <property type="protein sequence ID" value="ENSLLEP00000019303.1"/>
    <property type="gene ID" value="ENSLLEG00000012237.1"/>
</dbReference>
<dbReference type="InterPro" id="IPR057667">
    <property type="entry name" value="HTH_SB"/>
</dbReference>
<dbReference type="OrthoDB" id="9905136at2759"/>